<organism evidence="2 3">
    <name type="scientific">Dactylosporangium maewongense</name>
    <dbReference type="NCBI Taxonomy" id="634393"/>
    <lineage>
        <taxon>Bacteria</taxon>
        <taxon>Bacillati</taxon>
        <taxon>Actinomycetota</taxon>
        <taxon>Actinomycetes</taxon>
        <taxon>Micromonosporales</taxon>
        <taxon>Micromonosporaceae</taxon>
        <taxon>Dactylosporangium</taxon>
    </lineage>
</organism>
<name>A0ABP4LWD6_9ACTN</name>
<proteinExistence type="predicted"/>
<dbReference type="PANTHER" id="PTHR12147:SF26">
    <property type="entry name" value="PEPTIDASE M28 DOMAIN-CONTAINING PROTEIN"/>
    <property type="match status" value="1"/>
</dbReference>
<reference evidence="3" key="1">
    <citation type="journal article" date="2019" name="Int. J. Syst. Evol. Microbiol.">
        <title>The Global Catalogue of Microorganisms (GCM) 10K type strain sequencing project: providing services to taxonomists for standard genome sequencing and annotation.</title>
        <authorList>
            <consortium name="The Broad Institute Genomics Platform"/>
            <consortium name="The Broad Institute Genome Sequencing Center for Infectious Disease"/>
            <person name="Wu L."/>
            <person name="Ma J."/>
        </authorList>
    </citation>
    <scope>NUCLEOTIDE SEQUENCE [LARGE SCALE GENOMIC DNA]</scope>
    <source>
        <strain evidence="3">JCM 15933</strain>
    </source>
</reference>
<evidence type="ECO:0000313" key="3">
    <source>
        <dbReference type="Proteomes" id="UP001501470"/>
    </source>
</evidence>
<evidence type="ECO:0000259" key="1">
    <source>
        <dbReference type="Pfam" id="PF04389"/>
    </source>
</evidence>
<gene>
    <name evidence="2" type="ORF">GCM10009827_058780</name>
</gene>
<dbReference type="EMBL" id="BAAAQD010000012">
    <property type="protein sequence ID" value="GAA1533026.1"/>
    <property type="molecule type" value="Genomic_DNA"/>
</dbReference>
<feature type="domain" description="Peptidase M28" evidence="1">
    <location>
        <begin position="217"/>
        <end position="397"/>
    </location>
</feature>
<comment type="caution">
    <text evidence="2">The sequence shown here is derived from an EMBL/GenBank/DDBJ whole genome shotgun (WGS) entry which is preliminary data.</text>
</comment>
<protein>
    <recommendedName>
        <fullName evidence="1">Peptidase M28 domain-containing protein</fullName>
    </recommendedName>
</protein>
<accession>A0ABP4LWD6</accession>
<dbReference type="Gene3D" id="3.40.630.10">
    <property type="entry name" value="Zn peptidases"/>
    <property type="match status" value="2"/>
</dbReference>
<dbReference type="InterPro" id="IPR045175">
    <property type="entry name" value="M28_fam"/>
</dbReference>
<dbReference type="PANTHER" id="PTHR12147">
    <property type="entry name" value="METALLOPEPTIDASE M28 FAMILY MEMBER"/>
    <property type="match status" value="1"/>
</dbReference>
<dbReference type="RefSeq" id="WP_344505490.1">
    <property type="nucleotide sequence ID" value="NZ_BAAAQD010000012.1"/>
</dbReference>
<dbReference type="Pfam" id="PF04389">
    <property type="entry name" value="Peptidase_M28"/>
    <property type="match status" value="1"/>
</dbReference>
<keyword evidence="3" id="KW-1185">Reference proteome</keyword>
<dbReference type="Proteomes" id="UP001501470">
    <property type="component" value="Unassembled WGS sequence"/>
</dbReference>
<dbReference type="InterPro" id="IPR007484">
    <property type="entry name" value="Peptidase_M28"/>
</dbReference>
<evidence type="ECO:0000313" key="2">
    <source>
        <dbReference type="EMBL" id="GAA1533026.1"/>
    </source>
</evidence>
<sequence>MSAAASRPASVAQILAEMLGGVSGDRMAATVAALAGEPFRGRRVGSAGGAAARAWLAQHLADLGAAVSLEPFAVRFVPEVYTTPTVDWHDGTTTRRLAFGRDVAVHLASADQPLIQRGGVAVAGAGDPAGRWLAVPAGMTLFDAYGHAHGAVGLLFGRGVDADGWHYTMLAGPNPGPLPILTLDTATHTALCAAAGSGAAWLAANAPIRRLDVPATNLHATWPAGTGVEVLLTAHYDGVGDHPGLRQPAAADNGSGVAVVLEAARVLREAGLRLSVALLDAEEAGALGSAHHAAQLRQAGAAPLVINVDGAGNLHQAAAVEAGGPAHALLAALDQAGRHTGLPLVAGPVASDNRRYAAEGLAAVGIGAGMASYHSPADTPDSVETTTLAAVARLVVATGWLAATDPATLQSLIGDRR</sequence>
<dbReference type="SUPFAM" id="SSF53187">
    <property type="entry name" value="Zn-dependent exopeptidases"/>
    <property type="match status" value="1"/>
</dbReference>